<dbReference type="GO" id="GO:0005930">
    <property type="term" value="C:axoneme"/>
    <property type="evidence" value="ECO:0007669"/>
    <property type="project" value="TreeGrafter"/>
</dbReference>
<reference evidence="3 5" key="1">
    <citation type="journal article" date="2013" name="Genome Biol.">
        <title>Draft genome of the mountain pine beetle, Dendroctonus ponderosae Hopkins, a major forest pest.</title>
        <authorList>
            <person name="Keeling C.I."/>
            <person name="Yuen M.M."/>
            <person name="Liao N.Y."/>
            <person name="Docking T.R."/>
            <person name="Chan S.K."/>
            <person name="Taylor G.A."/>
            <person name="Palmquist D.L."/>
            <person name="Jackman S.D."/>
            <person name="Nguyen A."/>
            <person name="Li M."/>
            <person name="Henderson H."/>
            <person name="Janes J.K."/>
            <person name="Zhao Y."/>
            <person name="Pandoh P."/>
            <person name="Moore R."/>
            <person name="Sperling F.A."/>
            <person name="Huber D.P."/>
            <person name="Birol I."/>
            <person name="Jones S.J."/>
            <person name="Bohlmann J."/>
        </authorList>
    </citation>
    <scope>NUCLEOTIDE SEQUENCE</scope>
</reference>
<evidence type="ECO:0000259" key="2">
    <source>
        <dbReference type="PROSITE" id="PS50021"/>
    </source>
</evidence>
<feature type="domain" description="Calponin-homology (CH)" evidence="2">
    <location>
        <begin position="2"/>
        <end position="107"/>
    </location>
</feature>
<name>N6UP25_DENPD</name>
<dbReference type="OMA" id="MEYYDTR"/>
<dbReference type="GO" id="GO:0008017">
    <property type="term" value="F:microtubule binding"/>
    <property type="evidence" value="ECO:0007669"/>
    <property type="project" value="TreeGrafter"/>
</dbReference>
<dbReference type="AlphaFoldDB" id="N6UP25"/>
<evidence type="ECO:0000256" key="1">
    <source>
        <dbReference type="SAM" id="Coils"/>
    </source>
</evidence>
<dbReference type="InterPro" id="IPR010441">
    <property type="entry name" value="CH_2"/>
</dbReference>
<dbReference type="GO" id="GO:0051493">
    <property type="term" value="P:regulation of cytoskeleton organization"/>
    <property type="evidence" value="ECO:0007669"/>
    <property type="project" value="TreeGrafter"/>
</dbReference>
<protein>
    <recommendedName>
        <fullName evidence="2">Calponin-homology (CH) domain-containing protein</fullName>
    </recommendedName>
</protein>
<proteinExistence type="predicted"/>
<dbReference type="PROSITE" id="PS50021">
    <property type="entry name" value="CH"/>
    <property type="match status" value="1"/>
</dbReference>
<dbReference type="PANTHER" id="PTHR12509">
    <property type="entry name" value="SPERMATOGENESIS-ASSOCIATED 4-RELATED"/>
    <property type="match status" value="1"/>
</dbReference>
<dbReference type="Pfam" id="PF06294">
    <property type="entry name" value="CH_2"/>
    <property type="match status" value="1"/>
</dbReference>
<dbReference type="InterPro" id="IPR052111">
    <property type="entry name" value="Spermatogenesis_Ciliary_MAP"/>
</dbReference>
<dbReference type="OrthoDB" id="193300at2759"/>
<dbReference type="InterPro" id="IPR036872">
    <property type="entry name" value="CH_dom_sf"/>
</dbReference>
<reference evidence="4" key="2">
    <citation type="submission" date="2024-08" db="UniProtKB">
        <authorList>
            <consortium name="EnsemblMetazoa"/>
        </authorList>
    </citation>
    <scope>IDENTIFICATION</scope>
</reference>
<dbReference type="Gene3D" id="1.10.418.10">
    <property type="entry name" value="Calponin-like domain"/>
    <property type="match status" value="1"/>
</dbReference>
<keyword evidence="1" id="KW-0175">Coiled coil</keyword>
<evidence type="ECO:0000313" key="5">
    <source>
        <dbReference type="Proteomes" id="UP000019118"/>
    </source>
</evidence>
<sequence>MEFDLDELFRWIDDHEITRQKKNLTRDFSDAVPLAEILKKHYPKLVELHNYAPRNAVSQKLINWETLNKKVLNKLKINLNYFEQEQLAKAAPGAIEKLLHKIKLKVEKQQSVREKSSESSEKNYFLEGISSDESPEGVLDVKIKTGSKTSNQKLMPVDMYNKMEADIMEKNEQLLKLQQKVDHLENMLIIKDQRINDLTRQLQAMANGDEDKTTSPRTRFFNKIF</sequence>
<keyword evidence="5" id="KW-1185">Reference proteome</keyword>
<dbReference type="HOGENOM" id="CLU_069635_2_0_1"/>
<accession>N6UP25</accession>
<dbReference type="EMBL" id="KB734775">
    <property type="protein sequence ID" value="ENN83505.1"/>
    <property type="molecule type" value="Genomic_DNA"/>
</dbReference>
<dbReference type="FunFam" id="1.10.418.10:FF:000059">
    <property type="entry name" value="RIKEN cDNA 6430531B16 gene"/>
    <property type="match status" value="1"/>
</dbReference>
<gene>
    <name evidence="4" type="primary">109545877</name>
    <name evidence="3" type="ORF">YQE_00138</name>
</gene>
<dbReference type="InterPro" id="IPR001715">
    <property type="entry name" value="CH_dom"/>
</dbReference>
<dbReference type="EnsemblMetazoa" id="XM_019916725.1">
    <property type="protein sequence ID" value="XP_019772284.1"/>
    <property type="gene ID" value="LOC109545877"/>
</dbReference>
<feature type="coiled-coil region" evidence="1">
    <location>
        <begin position="160"/>
        <end position="187"/>
    </location>
</feature>
<dbReference type="SUPFAM" id="SSF47576">
    <property type="entry name" value="Calponin-homology domain, CH-domain"/>
    <property type="match status" value="1"/>
</dbReference>
<dbReference type="Proteomes" id="UP000019118">
    <property type="component" value="Unassembled WGS sequence"/>
</dbReference>
<organism evidence="3">
    <name type="scientific">Dendroctonus ponderosae</name>
    <name type="common">Mountain pine beetle</name>
    <dbReference type="NCBI Taxonomy" id="77166"/>
    <lineage>
        <taxon>Eukaryota</taxon>
        <taxon>Metazoa</taxon>
        <taxon>Ecdysozoa</taxon>
        <taxon>Arthropoda</taxon>
        <taxon>Hexapoda</taxon>
        <taxon>Insecta</taxon>
        <taxon>Pterygota</taxon>
        <taxon>Neoptera</taxon>
        <taxon>Endopterygota</taxon>
        <taxon>Coleoptera</taxon>
        <taxon>Polyphaga</taxon>
        <taxon>Cucujiformia</taxon>
        <taxon>Curculionidae</taxon>
        <taxon>Scolytinae</taxon>
        <taxon>Dendroctonus</taxon>
    </lineage>
</organism>
<evidence type="ECO:0000313" key="3">
    <source>
        <dbReference type="EMBL" id="ENN83505.1"/>
    </source>
</evidence>
<feature type="non-terminal residue" evidence="3">
    <location>
        <position position="1"/>
    </location>
</feature>
<evidence type="ECO:0000313" key="4">
    <source>
        <dbReference type="EnsemblMetazoa" id="XP_019772284.1"/>
    </source>
</evidence>
<dbReference type="PANTHER" id="PTHR12509:SF9">
    <property type="entry name" value="SPERM FLAGELLAR PROTEIN 1 ISOFORM X1"/>
    <property type="match status" value="1"/>
</dbReference>